<name>A0A096ATJ7_9BACT</name>
<organism evidence="2 3">
    <name type="scientific">Prevotella amnii DNF00058</name>
    <dbReference type="NCBI Taxonomy" id="1401066"/>
    <lineage>
        <taxon>Bacteria</taxon>
        <taxon>Pseudomonadati</taxon>
        <taxon>Bacteroidota</taxon>
        <taxon>Bacteroidia</taxon>
        <taxon>Bacteroidales</taxon>
        <taxon>Prevotellaceae</taxon>
        <taxon>Prevotella</taxon>
    </lineage>
</organism>
<dbReference type="Proteomes" id="UP000029614">
    <property type="component" value="Unassembled WGS sequence"/>
</dbReference>
<keyword evidence="3" id="KW-1185">Reference proteome</keyword>
<dbReference type="RefSeq" id="WP_008449078.1">
    <property type="nucleotide sequence ID" value="NZ_JRNU01000093.1"/>
</dbReference>
<dbReference type="AlphaFoldDB" id="A0A096ATJ7"/>
<reference evidence="2 3" key="1">
    <citation type="submission" date="2014-07" db="EMBL/GenBank/DDBJ databases">
        <authorList>
            <person name="McCorrison J."/>
            <person name="Sanka R."/>
            <person name="Torralba M."/>
            <person name="Gillis M."/>
            <person name="Haft D.H."/>
            <person name="Methe B."/>
            <person name="Sutton G."/>
            <person name="Nelson K.E."/>
        </authorList>
    </citation>
    <scope>NUCLEOTIDE SEQUENCE [LARGE SCALE GENOMIC DNA]</scope>
    <source>
        <strain evidence="2 3">DNF00058</strain>
    </source>
</reference>
<comment type="caution">
    <text evidence="2">The sequence shown here is derived from an EMBL/GenBank/DDBJ whole genome shotgun (WGS) entry which is preliminary data.</text>
</comment>
<sequence length="71" mass="7643">MSKIKFRELVSPNDVLTDGLSDIHGGGFWKDLLDSLHLCGSGCSTGERKPTTTKGNTTDNSSQEQSSEIKS</sequence>
<feature type="compositionally biased region" description="Polar residues" evidence="1">
    <location>
        <begin position="52"/>
        <end position="71"/>
    </location>
</feature>
<proteinExistence type="predicted"/>
<evidence type="ECO:0000256" key="1">
    <source>
        <dbReference type="SAM" id="MobiDB-lite"/>
    </source>
</evidence>
<protein>
    <submittedName>
        <fullName evidence="2">Uncharacterized protein</fullName>
    </submittedName>
</protein>
<accession>A0A096ATJ7</accession>
<evidence type="ECO:0000313" key="2">
    <source>
        <dbReference type="EMBL" id="KGF50071.1"/>
    </source>
</evidence>
<feature type="region of interest" description="Disordered" evidence="1">
    <location>
        <begin position="44"/>
        <end position="71"/>
    </location>
</feature>
<dbReference type="EMBL" id="JRNU01000093">
    <property type="protein sequence ID" value="KGF50071.1"/>
    <property type="molecule type" value="Genomic_DNA"/>
</dbReference>
<evidence type="ECO:0000313" key="3">
    <source>
        <dbReference type="Proteomes" id="UP000029614"/>
    </source>
</evidence>
<gene>
    <name evidence="2" type="ORF">HMPREF9302_10300</name>
</gene>